<feature type="region of interest" description="Disordered" evidence="1">
    <location>
        <begin position="70"/>
        <end position="104"/>
    </location>
</feature>
<evidence type="ECO:0000313" key="3">
    <source>
        <dbReference type="Proteomes" id="UP000054248"/>
    </source>
</evidence>
<feature type="compositionally biased region" description="Basic and acidic residues" evidence="1">
    <location>
        <begin position="1"/>
        <end position="20"/>
    </location>
</feature>
<evidence type="ECO:0000256" key="1">
    <source>
        <dbReference type="SAM" id="MobiDB-lite"/>
    </source>
</evidence>
<dbReference type="EMBL" id="KN822953">
    <property type="protein sequence ID" value="KIO32715.1"/>
    <property type="molecule type" value="Genomic_DNA"/>
</dbReference>
<feature type="compositionally biased region" description="Polar residues" evidence="1">
    <location>
        <begin position="90"/>
        <end position="102"/>
    </location>
</feature>
<sequence length="145" mass="15839">MQVDENHDGGPRSSGSDHGDSGTPFRLGVKLMNKMNELKEWRIDPSSIEFPENTCQFHGGHATVSRAILDLGSDPRSDTDDMSDVDDSENTQTAHGSHSNTPRVKAVAVKMMKIEDANDRERVLGGSYRIGLGRIGWKSVGLETS</sequence>
<accession>A0A0C3QJZ2</accession>
<proteinExistence type="predicted"/>
<dbReference type="OrthoDB" id="3260465at2759"/>
<protein>
    <submittedName>
        <fullName evidence="2">Uncharacterized protein</fullName>
    </submittedName>
</protein>
<feature type="region of interest" description="Disordered" evidence="1">
    <location>
        <begin position="1"/>
        <end position="26"/>
    </location>
</feature>
<dbReference type="Proteomes" id="UP000054248">
    <property type="component" value="Unassembled WGS sequence"/>
</dbReference>
<evidence type="ECO:0000313" key="2">
    <source>
        <dbReference type="EMBL" id="KIO32715.1"/>
    </source>
</evidence>
<dbReference type="AlphaFoldDB" id="A0A0C3QJZ2"/>
<dbReference type="HOGENOM" id="CLU_1788235_0_0_1"/>
<organism evidence="2 3">
    <name type="scientific">Tulasnella calospora MUT 4182</name>
    <dbReference type="NCBI Taxonomy" id="1051891"/>
    <lineage>
        <taxon>Eukaryota</taxon>
        <taxon>Fungi</taxon>
        <taxon>Dikarya</taxon>
        <taxon>Basidiomycota</taxon>
        <taxon>Agaricomycotina</taxon>
        <taxon>Agaricomycetes</taxon>
        <taxon>Cantharellales</taxon>
        <taxon>Tulasnellaceae</taxon>
        <taxon>Tulasnella</taxon>
    </lineage>
</organism>
<name>A0A0C3QJZ2_9AGAM</name>
<keyword evidence="3" id="KW-1185">Reference proteome</keyword>
<reference evidence="3" key="2">
    <citation type="submission" date="2015-01" db="EMBL/GenBank/DDBJ databases">
        <title>Evolutionary Origins and Diversification of the Mycorrhizal Mutualists.</title>
        <authorList>
            <consortium name="DOE Joint Genome Institute"/>
            <consortium name="Mycorrhizal Genomics Consortium"/>
            <person name="Kohler A."/>
            <person name="Kuo A."/>
            <person name="Nagy L.G."/>
            <person name="Floudas D."/>
            <person name="Copeland A."/>
            <person name="Barry K.W."/>
            <person name="Cichocki N."/>
            <person name="Veneault-Fourrey C."/>
            <person name="LaButti K."/>
            <person name="Lindquist E.A."/>
            <person name="Lipzen A."/>
            <person name="Lundell T."/>
            <person name="Morin E."/>
            <person name="Murat C."/>
            <person name="Riley R."/>
            <person name="Ohm R."/>
            <person name="Sun H."/>
            <person name="Tunlid A."/>
            <person name="Henrissat B."/>
            <person name="Grigoriev I.V."/>
            <person name="Hibbett D.S."/>
            <person name="Martin F."/>
        </authorList>
    </citation>
    <scope>NUCLEOTIDE SEQUENCE [LARGE SCALE GENOMIC DNA]</scope>
    <source>
        <strain evidence="3">MUT 4182</strain>
    </source>
</reference>
<feature type="compositionally biased region" description="Acidic residues" evidence="1">
    <location>
        <begin position="80"/>
        <end position="89"/>
    </location>
</feature>
<gene>
    <name evidence="2" type="ORF">M407DRAFT_18475</name>
</gene>
<reference evidence="2 3" key="1">
    <citation type="submission" date="2014-04" db="EMBL/GenBank/DDBJ databases">
        <authorList>
            <consortium name="DOE Joint Genome Institute"/>
            <person name="Kuo A."/>
            <person name="Girlanda M."/>
            <person name="Perotto S."/>
            <person name="Kohler A."/>
            <person name="Nagy L.G."/>
            <person name="Floudas D."/>
            <person name="Copeland A."/>
            <person name="Barry K.W."/>
            <person name="Cichocki N."/>
            <person name="Veneault-Fourrey C."/>
            <person name="LaButti K."/>
            <person name="Lindquist E.A."/>
            <person name="Lipzen A."/>
            <person name="Lundell T."/>
            <person name="Morin E."/>
            <person name="Murat C."/>
            <person name="Sun H."/>
            <person name="Tunlid A."/>
            <person name="Henrissat B."/>
            <person name="Grigoriev I.V."/>
            <person name="Hibbett D.S."/>
            <person name="Martin F."/>
            <person name="Nordberg H.P."/>
            <person name="Cantor M.N."/>
            <person name="Hua S.X."/>
        </authorList>
    </citation>
    <scope>NUCLEOTIDE SEQUENCE [LARGE SCALE GENOMIC DNA]</scope>
    <source>
        <strain evidence="2 3">MUT 4182</strain>
    </source>
</reference>